<evidence type="ECO:0000313" key="8">
    <source>
        <dbReference type="EMBL" id="MFC5551573.1"/>
    </source>
</evidence>
<evidence type="ECO:0000256" key="1">
    <source>
        <dbReference type="ARBA" id="ARBA00003413"/>
    </source>
</evidence>
<dbReference type="GO" id="GO:0008803">
    <property type="term" value="F:bis(5'-nucleosyl)-tetraphosphatase (symmetrical) activity"/>
    <property type="evidence" value="ECO:0007669"/>
    <property type="project" value="UniProtKB-EC"/>
</dbReference>
<dbReference type="NCBIfam" id="NF001204">
    <property type="entry name" value="PRK00166.1"/>
    <property type="match status" value="1"/>
</dbReference>
<feature type="region of interest" description="Disordered" evidence="6">
    <location>
        <begin position="127"/>
        <end position="164"/>
    </location>
</feature>
<comment type="caution">
    <text evidence="8">The sequence shown here is derived from an EMBL/GenBank/DDBJ whole genome shotgun (WGS) entry which is preliminary data.</text>
</comment>
<evidence type="ECO:0000256" key="6">
    <source>
        <dbReference type="SAM" id="MobiDB-lite"/>
    </source>
</evidence>
<name>A0ABW0S7B8_9BURK</name>
<reference evidence="9" key="1">
    <citation type="journal article" date="2019" name="Int. J. Syst. Evol. Microbiol.">
        <title>The Global Catalogue of Microorganisms (GCM) 10K type strain sequencing project: providing services to taxonomists for standard genome sequencing and annotation.</title>
        <authorList>
            <consortium name="The Broad Institute Genomics Platform"/>
            <consortium name="The Broad Institute Genome Sequencing Center for Infectious Disease"/>
            <person name="Wu L."/>
            <person name="Ma J."/>
        </authorList>
    </citation>
    <scope>NUCLEOTIDE SEQUENCE [LARGE SCALE GENOMIC DNA]</scope>
    <source>
        <strain evidence="9">CGMCC 4.5798</strain>
    </source>
</reference>
<accession>A0ABW0S7B8</accession>
<keyword evidence="9" id="KW-1185">Reference proteome</keyword>
<evidence type="ECO:0000256" key="2">
    <source>
        <dbReference type="ARBA" id="ARBA00005419"/>
    </source>
</evidence>
<protein>
    <recommendedName>
        <fullName evidence="5">Bis(5'-nucleosyl)-tetraphosphatase, symmetrical</fullName>
        <ecNumber evidence="5">3.6.1.41</ecNumber>
    </recommendedName>
    <alternativeName>
        <fullName evidence="5">Ap4A hydrolase</fullName>
    </alternativeName>
    <alternativeName>
        <fullName evidence="5">Diadenosine 5',5'''-P1,P4-tetraphosphate pyrophosphohydrolase</fullName>
    </alternativeName>
    <alternativeName>
        <fullName evidence="5">Diadenosine tetraphosphatase</fullName>
    </alternativeName>
</protein>
<dbReference type="Pfam" id="PF00149">
    <property type="entry name" value="Metallophos"/>
    <property type="match status" value="1"/>
</dbReference>
<feature type="domain" description="Calcineurin-like phosphoesterase" evidence="7">
    <location>
        <begin position="1"/>
        <end position="82"/>
    </location>
</feature>
<comment type="function">
    <text evidence="1 5">Hydrolyzes diadenosine 5',5'''-P1,P4-tetraphosphate to yield ADP.</text>
</comment>
<dbReference type="PANTHER" id="PTHR40942:SF4">
    <property type="entry name" value="CYTOCHROME C5"/>
    <property type="match status" value="1"/>
</dbReference>
<evidence type="ECO:0000256" key="4">
    <source>
        <dbReference type="ARBA" id="ARBA00049417"/>
    </source>
</evidence>
<dbReference type="RefSeq" id="WP_379776548.1">
    <property type="nucleotide sequence ID" value="NZ_JBHSMZ010000024.1"/>
</dbReference>
<dbReference type="SUPFAM" id="SSF56300">
    <property type="entry name" value="Metallo-dependent phosphatases"/>
    <property type="match status" value="1"/>
</dbReference>
<comment type="catalytic activity">
    <reaction evidence="4 5">
        <text>P(1),P(4)-bis(5'-adenosyl) tetraphosphate + H2O = 2 ADP + 2 H(+)</text>
        <dbReference type="Rhea" id="RHEA:24252"/>
        <dbReference type="ChEBI" id="CHEBI:15377"/>
        <dbReference type="ChEBI" id="CHEBI:15378"/>
        <dbReference type="ChEBI" id="CHEBI:58141"/>
        <dbReference type="ChEBI" id="CHEBI:456216"/>
        <dbReference type="EC" id="3.6.1.41"/>
    </reaction>
</comment>
<dbReference type="InterPro" id="IPR029052">
    <property type="entry name" value="Metallo-depent_PP-like"/>
</dbReference>
<dbReference type="Proteomes" id="UP001596086">
    <property type="component" value="Unassembled WGS sequence"/>
</dbReference>
<dbReference type="InterPro" id="IPR004843">
    <property type="entry name" value="Calcineurin-like_PHP"/>
</dbReference>
<organism evidence="8 9">
    <name type="scientific">Massilia aerilata</name>
    <dbReference type="NCBI Taxonomy" id="453817"/>
    <lineage>
        <taxon>Bacteria</taxon>
        <taxon>Pseudomonadati</taxon>
        <taxon>Pseudomonadota</taxon>
        <taxon>Betaproteobacteria</taxon>
        <taxon>Burkholderiales</taxon>
        <taxon>Oxalobacteraceae</taxon>
        <taxon>Telluria group</taxon>
        <taxon>Massilia</taxon>
    </lineage>
</organism>
<dbReference type="Gene3D" id="3.60.21.10">
    <property type="match status" value="1"/>
</dbReference>
<dbReference type="HAMAP" id="MF_00199">
    <property type="entry name" value="ApaH"/>
    <property type="match status" value="1"/>
</dbReference>
<dbReference type="CDD" id="cd07422">
    <property type="entry name" value="MPP_ApaH"/>
    <property type="match status" value="1"/>
</dbReference>
<evidence type="ECO:0000313" key="9">
    <source>
        <dbReference type="Proteomes" id="UP001596086"/>
    </source>
</evidence>
<keyword evidence="3 5" id="KW-0378">Hydrolase</keyword>
<gene>
    <name evidence="5" type="primary">apaH</name>
    <name evidence="8" type="ORF">ACFPO9_23905</name>
</gene>
<evidence type="ECO:0000259" key="7">
    <source>
        <dbReference type="Pfam" id="PF00149"/>
    </source>
</evidence>
<comment type="similarity">
    <text evidence="2 5">Belongs to the Ap4A hydrolase family.</text>
</comment>
<dbReference type="PANTHER" id="PTHR40942">
    <property type="match status" value="1"/>
</dbReference>
<evidence type="ECO:0000256" key="3">
    <source>
        <dbReference type="ARBA" id="ARBA00022801"/>
    </source>
</evidence>
<dbReference type="EMBL" id="JBHSMZ010000024">
    <property type="protein sequence ID" value="MFC5551573.1"/>
    <property type="molecule type" value="Genomic_DNA"/>
</dbReference>
<dbReference type="EC" id="3.6.1.41" evidence="5"/>
<evidence type="ECO:0000256" key="5">
    <source>
        <dbReference type="HAMAP-Rule" id="MF_00199"/>
    </source>
</evidence>
<proteinExistence type="inferred from homology"/>
<dbReference type="InterPro" id="IPR004617">
    <property type="entry name" value="ApaH"/>
</dbReference>
<sequence>MKTYVIGDLQGCAHEAGLLLERIAADAHSMDEARILFVGDLINRGPASLTALRRMKALSEASQGRVEALLGNHDLHLLAVAAGVQKASRSDTLDEILAAPDLDELIAWLRRRPLAMFVDAHQEPFPVGGGKRMAMPDEAGQGARRPHGNPCNDEQRRPGLSGAPDATPACRERFLLVHAGVPPQWSAEQTMQLAGEVEAVLRGDGWVDFLARMYGNEPDRWDDALTGIDRLRCIVNALTRMRLCDPGGRMDFLHKESDKGPEGSDLLPWFDVPGRRTADVTVVFGHWSALGLVLRPNLVGLDSGCVWGGKLTAVCLDDRTLLQVDCPEYQPHSGKK</sequence>